<keyword evidence="6" id="KW-1185">Reference proteome</keyword>
<reference evidence="5 6" key="1">
    <citation type="submission" date="2015-01" db="EMBL/GenBank/DDBJ databases">
        <title>The Genome Sequence of Cladophialophora immunda CBS83496.</title>
        <authorList>
            <consortium name="The Broad Institute Genomics Platform"/>
            <person name="Cuomo C."/>
            <person name="de Hoog S."/>
            <person name="Gorbushina A."/>
            <person name="Stielow B."/>
            <person name="Teixiera M."/>
            <person name="Abouelleil A."/>
            <person name="Chapman S.B."/>
            <person name="Priest M."/>
            <person name="Young S.K."/>
            <person name="Wortman J."/>
            <person name="Nusbaum C."/>
            <person name="Birren B."/>
        </authorList>
    </citation>
    <scope>NUCLEOTIDE SEQUENCE [LARGE SCALE GENOMIC DNA]</scope>
    <source>
        <strain evidence="5 6">CBS 83496</strain>
    </source>
</reference>
<dbReference type="InterPro" id="IPR036291">
    <property type="entry name" value="NAD(P)-bd_dom_sf"/>
</dbReference>
<dbReference type="Pfam" id="PF01370">
    <property type="entry name" value="Epimerase"/>
    <property type="match status" value="1"/>
</dbReference>
<dbReference type="PANTHER" id="PTHR10366">
    <property type="entry name" value="NAD DEPENDENT EPIMERASE/DEHYDRATASE"/>
    <property type="match status" value="1"/>
</dbReference>
<keyword evidence="1" id="KW-0560">Oxidoreductase</keyword>
<dbReference type="STRING" id="569365.A0A0D2CPA5"/>
<dbReference type="HOGENOM" id="CLU_007383_9_2_1"/>
<evidence type="ECO:0000313" key="6">
    <source>
        <dbReference type="Proteomes" id="UP000054466"/>
    </source>
</evidence>
<dbReference type="Proteomes" id="UP000054466">
    <property type="component" value="Unassembled WGS sequence"/>
</dbReference>
<organism evidence="5 6">
    <name type="scientific">Cladophialophora immunda</name>
    <dbReference type="NCBI Taxonomy" id="569365"/>
    <lineage>
        <taxon>Eukaryota</taxon>
        <taxon>Fungi</taxon>
        <taxon>Dikarya</taxon>
        <taxon>Ascomycota</taxon>
        <taxon>Pezizomycotina</taxon>
        <taxon>Eurotiomycetes</taxon>
        <taxon>Chaetothyriomycetidae</taxon>
        <taxon>Chaetothyriales</taxon>
        <taxon>Herpotrichiellaceae</taxon>
        <taxon>Cladophialophora</taxon>
    </lineage>
</organism>
<dbReference type="RefSeq" id="XP_016245615.1">
    <property type="nucleotide sequence ID" value="XM_016395759.1"/>
</dbReference>
<proteinExistence type="inferred from homology"/>
<gene>
    <name evidence="5" type="ORF">PV07_08576</name>
</gene>
<dbReference type="Gene3D" id="3.40.50.720">
    <property type="entry name" value="NAD(P)-binding Rossmann-like Domain"/>
    <property type="match status" value="1"/>
</dbReference>
<dbReference type="CDD" id="cd05227">
    <property type="entry name" value="AR_SDR_e"/>
    <property type="match status" value="1"/>
</dbReference>
<evidence type="ECO:0000256" key="3">
    <source>
        <dbReference type="SAM" id="MobiDB-lite"/>
    </source>
</evidence>
<evidence type="ECO:0000256" key="1">
    <source>
        <dbReference type="ARBA" id="ARBA00023002"/>
    </source>
</evidence>
<dbReference type="GO" id="GO:0016616">
    <property type="term" value="F:oxidoreductase activity, acting on the CH-OH group of donors, NAD or NADP as acceptor"/>
    <property type="evidence" value="ECO:0007669"/>
    <property type="project" value="TreeGrafter"/>
</dbReference>
<feature type="domain" description="NAD-dependent epimerase/dehydratase" evidence="4">
    <location>
        <begin position="16"/>
        <end position="275"/>
    </location>
</feature>
<dbReference type="FunFam" id="3.40.50.720:FF:000336">
    <property type="entry name" value="Aldehyde reductase"/>
    <property type="match status" value="1"/>
</dbReference>
<feature type="compositionally biased region" description="Gly residues" evidence="3">
    <location>
        <begin position="64"/>
        <end position="74"/>
    </location>
</feature>
<dbReference type="InterPro" id="IPR001509">
    <property type="entry name" value="Epimerase_deHydtase"/>
</dbReference>
<evidence type="ECO:0000256" key="2">
    <source>
        <dbReference type="ARBA" id="ARBA00023445"/>
    </source>
</evidence>
<dbReference type="PANTHER" id="PTHR10366:SF564">
    <property type="entry name" value="STEROL-4-ALPHA-CARBOXYLATE 3-DEHYDROGENASE, DECARBOXYLATING"/>
    <property type="match status" value="1"/>
</dbReference>
<feature type="region of interest" description="Disordered" evidence="3">
    <location>
        <begin position="49"/>
        <end position="74"/>
    </location>
</feature>
<dbReference type="InterPro" id="IPR050425">
    <property type="entry name" value="NAD(P)_dehydrat-like"/>
</dbReference>
<dbReference type="EMBL" id="KN847044">
    <property type="protein sequence ID" value="KIW25399.1"/>
    <property type="molecule type" value="Genomic_DNA"/>
</dbReference>
<dbReference type="OrthoDB" id="2735536at2759"/>
<protein>
    <recommendedName>
        <fullName evidence="4">NAD-dependent epimerase/dehydratase domain-containing protein</fullName>
    </recommendedName>
</protein>
<comment type="similarity">
    <text evidence="2">Belongs to the NAD(P)-dependent epimerase/dehydratase family. Dihydroflavonol-4-reductase subfamily.</text>
</comment>
<dbReference type="SUPFAM" id="SSF51735">
    <property type="entry name" value="NAD(P)-binding Rossmann-fold domains"/>
    <property type="match status" value="1"/>
</dbReference>
<accession>A0A0D2CPA5</accession>
<dbReference type="VEuPathDB" id="FungiDB:PV07_08576"/>
<dbReference type="GeneID" id="27347770"/>
<evidence type="ECO:0000259" key="4">
    <source>
        <dbReference type="Pfam" id="PF01370"/>
    </source>
</evidence>
<sequence>MANTAAKEDQDHPGLVLVTGGTGFLAAHCILQCLERGYRVRTTVRSSQRADHVRSMLKASSTGSDGGGSSGGGRESINLDRLTFTVADLLKDDGWAEAVQGCTYVLHVASPFPAGAPKHEDDLIIPAREGTLRVLRAARDARVKRVVITSSFAAIGYGHTENDHPPSVPYTEDVWSDVNGPGVGAYQKSKTLAERAAWDFVNSGEGGGSLELAVVNPVGIFGPVLGTDFATSIILVQRLLNGSLPGCPQVQFGIVDVRDAADLHLRAMTDPKAKGERFLAVSPPGMTVQQISLALRERMGSAAKRAPTRTLPNFLLRLVALFDPSVALVVPELGKLKQISNDKAKTLLGWQPRPPVDALVATGESLIKFGIVKTT</sequence>
<evidence type="ECO:0000313" key="5">
    <source>
        <dbReference type="EMBL" id="KIW25399.1"/>
    </source>
</evidence>
<dbReference type="AlphaFoldDB" id="A0A0D2CPA5"/>
<name>A0A0D2CPA5_9EURO</name>